<sequence>MRAPTAGRGAEYTPATPDTPATPGTVPPPPLPPVDVPWSLRPADPDGGDPATLARWMAEPHVEAFWHQAWPRDRWAAELTAQRGGDHSLPCMVAEDGRDLAYVEIYRVDRDRLAGRYPHDPHDLGVHIAVGATGDTCRGVGRRLLGALATALLTADPACRRIVAEPDLRNAPSIRAFTAAGYRRCGEVFLPEKTAALLVHPRSDKDLPR</sequence>
<dbReference type="RefSeq" id="WP_167934736.1">
    <property type="nucleotide sequence ID" value="NZ_JAAVJB010000184.1"/>
</dbReference>
<dbReference type="PANTHER" id="PTHR31438:SF1">
    <property type="entry name" value="LYSINE N-ACYLTRANSFERASE C17G9.06C-RELATED"/>
    <property type="match status" value="1"/>
</dbReference>
<feature type="region of interest" description="Disordered" evidence="5">
    <location>
        <begin position="1"/>
        <end position="47"/>
    </location>
</feature>
<evidence type="ECO:0000313" key="8">
    <source>
        <dbReference type="Proteomes" id="UP000746503"/>
    </source>
</evidence>
<reference evidence="7 8" key="1">
    <citation type="submission" date="2020-03" db="EMBL/GenBank/DDBJ databases">
        <title>Draft genome of Streptomyces sp. ventii, isolated from the Axial Seamount in the Pacific Ocean, and resequencing of the two type strains Streptomyces lonarensis strain NCL 716 and Streptomyces bohaiensis strain 11A07.</title>
        <authorList>
            <person name="Loughran R.M."/>
            <person name="Pfannmuller K.M."/>
            <person name="Wasson B.J."/>
            <person name="Deadmond M.C."/>
            <person name="Paddock B.E."/>
            <person name="Koyack M.J."/>
            <person name="Gallegos D.A."/>
            <person name="Mitchell E.A."/>
            <person name="Ushijima B."/>
            <person name="Saw J.H."/>
            <person name="Mcphail K.L."/>
            <person name="Videau P."/>
        </authorList>
    </citation>
    <scope>NUCLEOTIDE SEQUENCE [LARGE SCALE GENOMIC DNA]</scope>
    <source>
        <strain evidence="8">5675061</strain>
    </source>
</reference>
<feature type="domain" description="Acyltransferase MbtK/IucB-like conserved" evidence="6">
    <location>
        <begin position="41"/>
        <end position="89"/>
    </location>
</feature>
<proteinExistence type="predicted"/>
<evidence type="ECO:0000256" key="4">
    <source>
        <dbReference type="ARBA" id="ARBA00031122"/>
    </source>
</evidence>
<gene>
    <name evidence="7" type="ORF">HCJ92_18505</name>
</gene>
<dbReference type="Gene3D" id="3.40.630.30">
    <property type="match status" value="1"/>
</dbReference>
<comment type="function">
    <text evidence="1">Acyltransferase required for the direct transfer of medium- to long-chain fatty acyl moieties from a carrier protein (MbtL) on to the epsilon-amino group of lysine residue in the mycobactin core.</text>
</comment>
<dbReference type="Pfam" id="PF13523">
    <property type="entry name" value="Acetyltransf_8"/>
    <property type="match status" value="1"/>
</dbReference>
<dbReference type="Proteomes" id="UP000746503">
    <property type="component" value="Unassembled WGS sequence"/>
</dbReference>
<accession>A0ABX1AVD9</accession>
<evidence type="ECO:0000259" key="6">
    <source>
        <dbReference type="SMART" id="SM01006"/>
    </source>
</evidence>
<feature type="compositionally biased region" description="Low complexity" evidence="5">
    <location>
        <begin position="13"/>
        <end position="24"/>
    </location>
</feature>
<name>A0ABX1AVD9_9ACTN</name>
<evidence type="ECO:0000256" key="3">
    <source>
        <dbReference type="ARBA" id="ARBA00020586"/>
    </source>
</evidence>
<dbReference type="EMBL" id="JAAVJB010000184">
    <property type="protein sequence ID" value="NJP68232.1"/>
    <property type="molecule type" value="Genomic_DNA"/>
</dbReference>
<comment type="caution">
    <text evidence="7">The sequence shown here is derived from an EMBL/GenBank/DDBJ whole genome shotgun (WGS) entry which is preliminary data.</text>
</comment>
<dbReference type="PANTHER" id="PTHR31438">
    <property type="entry name" value="LYSINE N-ACYLTRANSFERASE C17G9.06C-RELATED"/>
    <property type="match status" value="1"/>
</dbReference>
<evidence type="ECO:0000256" key="2">
    <source>
        <dbReference type="ARBA" id="ARBA00005102"/>
    </source>
</evidence>
<evidence type="ECO:0000256" key="5">
    <source>
        <dbReference type="SAM" id="MobiDB-lite"/>
    </source>
</evidence>
<organism evidence="7 8">
    <name type="scientific">Streptomyces spiramenti</name>
    <dbReference type="NCBI Taxonomy" id="2720606"/>
    <lineage>
        <taxon>Bacteria</taxon>
        <taxon>Bacillati</taxon>
        <taxon>Actinomycetota</taxon>
        <taxon>Actinomycetes</taxon>
        <taxon>Kitasatosporales</taxon>
        <taxon>Streptomycetaceae</taxon>
        <taxon>Streptomyces</taxon>
    </lineage>
</organism>
<keyword evidence="8" id="KW-1185">Reference proteome</keyword>
<dbReference type="InterPro" id="IPR019432">
    <property type="entry name" value="Acyltransferase_MbtK/IucB-like"/>
</dbReference>
<evidence type="ECO:0000256" key="1">
    <source>
        <dbReference type="ARBA" id="ARBA00003818"/>
    </source>
</evidence>
<dbReference type="SUPFAM" id="SSF55729">
    <property type="entry name" value="Acyl-CoA N-acyltransferases (Nat)"/>
    <property type="match status" value="1"/>
</dbReference>
<comment type="pathway">
    <text evidence="2">Siderophore biosynthesis; mycobactin biosynthesis.</text>
</comment>
<dbReference type="InterPro" id="IPR016181">
    <property type="entry name" value="Acyl_CoA_acyltransferase"/>
</dbReference>
<evidence type="ECO:0000313" key="7">
    <source>
        <dbReference type="EMBL" id="NJP68232.1"/>
    </source>
</evidence>
<feature type="compositionally biased region" description="Pro residues" evidence="5">
    <location>
        <begin position="25"/>
        <end position="35"/>
    </location>
</feature>
<dbReference type="SMART" id="SM01006">
    <property type="entry name" value="AlcB"/>
    <property type="match status" value="1"/>
</dbReference>
<protein>
    <recommendedName>
        <fullName evidence="3">Lysine N-acyltransferase MbtK</fullName>
    </recommendedName>
    <alternativeName>
        <fullName evidence="4">Mycobactin synthase protein K</fullName>
    </alternativeName>
</protein>